<sequence length="95" mass="10304">MALAPQKEAFIALHLSCAGKAQSQSQEIVKLHRVFLSSEQASAPIHGLTTLQRPVFLVNSRPGLVTATPFVRRHPVSRSYGAILLSSLERVVSCP</sequence>
<dbReference type="Proteomes" id="UP001603857">
    <property type="component" value="Unassembled WGS sequence"/>
</dbReference>
<dbReference type="AlphaFoldDB" id="A0ABD1NK26"/>
<proteinExistence type="predicted"/>
<name>A0ABD1NK26_9FABA</name>
<evidence type="ECO:0000313" key="2">
    <source>
        <dbReference type="Proteomes" id="UP001603857"/>
    </source>
</evidence>
<protein>
    <submittedName>
        <fullName evidence="1">Uncharacterized protein</fullName>
    </submittedName>
</protein>
<reference evidence="1 2" key="1">
    <citation type="submission" date="2024-08" db="EMBL/GenBank/DDBJ databases">
        <title>Insights into the chromosomal genome structure of Flemingia macrophylla.</title>
        <authorList>
            <person name="Ding Y."/>
            <person name="Zhao Y."/>
            <person name="Bi W."/>
            <person name="Wu M."/>
            <person name="Zhao G."/>
            <person name="Gong Y."/>
            <person name="Li W."/>
            <person name="Zhang P."/>
        </authorList>
    </citation>
    <scope>NUCLEOTIDE SEQUENCE [LARGE SCALE GENOMIC DNA]</scope>
    <source>
        <strain evidence="1">DYQJB</strain>
        <tissue evidence="1">Leaf</tissue>
    </source>
</reference>
<organism evidence="1 2">
    <name type="scientific">Flemingia macrophylla</name>
    <dbReference type="NCBI Taxonomy" id="520843"/>
    <lineage>
        <taxon>Eukaryota</taxon>
        <taxon>Viridiplantae</taxon>
        <taxon>Streptophyta</taxon>
        <taxon>Embryophyta</taxon>
        <taxon>Tracheophyta</taxon>
        <taxon>Spermatophyta</taxon>
        <taxon>Magnoliopsida</taxon>
        <taxon>eudicotyledons</taxon>
        <taxon>Gunneridae</taxon>
        <taxon>Pentapetalae</taxon>
        <taxon>rosids</taxon>
        <taxon>fabids</taxon>
        <taxon>Fabales</taxon>
        <taxon>Fabaceae</taxon>
        <taxon>Papilionoideae</taxon>
        <taxon>50 kb inversion clade</taxon>
        <taxon>NPAAA clade</taxon>
        <taxon>indigoferoid/millettioid clade</taxon>
        <taxon>Phaseoleae</taxon>
        <taxon>Flemingia</taxon>
    </lineage>
</organism>
<evidence type="ECO:0000313" key="1">
    <source>
        <dbReference type="EMBL" id="KAL2347495.1"/>
    </source>
</evidence>
<keyword evidence="2" id="KW-1185">Reference proteome</keyword>
<comment type="caution">
    <text evidence="1">The sequence shown here is derived from an EMBL/GenBank/DDBJ whole genome shotgun (WGS) entry which is preliminary data.</text>
</comment>
<gene>
    <name evidence="1" type="ORF">Fmac_001495</name>
</gene>
<dbReference type="EMBL" id="JBGMDY010000001">
    <property type="protein sequence ID" value="KAL2347495.1"/>
    <property type="molecule type" value="Genomic_DNA"/>
</dbReference>
<accession>A0ABD1NK26</accession>